<name>A0ABV2TFQ6_9RHOO</name>
<reference evidence="2 3" key="1">
    <citation type="submission" date="2024-07" db="EMBL/GenBank/DDBJ databases">
        <title>Uliginosibacterium flavum JJ3220;KACC:17644.</title>
        <authorList>
            <person name="Kim M.K."/>
        </authorList>
    </citation>
    <scope>NUCLEOTIDE SEQUENCE [LARGE SCALE GENOMIC DNA]</scope>
    <source>
        <strain evidence="2 3">KACC:17644</strain>
    </source>
</reference>
<proteinExistence type="predicted"/>
<dbReference type="Proteomes" id="UP001549691">
    <property type="component" value="Unassembled WGS sequence"/>
</dbReference>
<sequence length="343" mass="37606">MQHLKRTIFLALLATIGIFTTGAAQADLSFFKRGGVMKISGKAVAADVTKLKEQLTPDIKTIVLYAPSNGSWTDIREMTDLIEKAEVTTVAHGTCSTLICSALFLSGKQRLFSGALRPEANSVRVAIGEGHFPQENESKGTKWNEVMDWYRGHSNLGYSNTKYLHKDFIRAPGVLPVEAKVFFPVSAKTSKGNTIHCWGNKQNLHEDCEAVSDLDALKAGIVTSADLFLNAEELKEVSDIAPPAPTSFAKLEDAPPSPASDACRDRYKDFLRYDSPRAFVITSNGGCYFNSAQTATPYRTPIERCKKERSTAECRFYAVDDKVVFTPFDQSLPEAVSGKTASN</sequence>
<dbReference type="RefSeq" id="WP_354599216.1">
    <property type="nucleotide sequence ID" value="NZ_JBEWZI010000001.1"/>
</dbReference>
<evidence type="ECO:0000313" key="3">
    <source>
        <dbReference type="Proteomes" id="UP001549691"/>
    </source>
</evidence>
<gene>
    <name evidence="2" type="ORF">ABXR19_01055</name>
</gene>
<comment type="caution">
    <text evidence="2">The sequence shown here is derived from an EMBL/GenBank/DDBJ whole genome shotgun (WGS) entry which is preliminary data.</text>
</comment>
<dbReference type="EMBL" id="JBEWZI010000001">
    <property type="protein sequence ID" value="MET7012757.1"/>
    <property type="molecule type" value="Genomic_DNA"/>
</dbReference>
<keyword evidence="3" id="KW-1185">Reference proteome</keyword>
<evidence type="ECO:0000256" key="1">
    <source>
        <dbReference type="SAM" id="SignalP"/>
    </source>
</evidence>
<evidence type="ECO:0000313" key="2">
    <source>
        <dbReference type="EMBL" id="MET7012757.1"/>
    </source>
</evidence>
<keyword evidence="1" id="KW-0732">Signal</keyword>
<protein>
    <submittedName>
        <fullName evidence="2">Uncharacterized protein</fullName>
    </submittedName>
</protein>
<feature type="chain" id="PRO_5046554169" evidence="1">
    <location>
        <begin position="27"/>
        <end position="343"/>
    </location>
</feature>
<feature type="signal peptide" evidence="1">
    <location>
        <begin position="1"/>
        <end position="26"/>
    </location>
</feature>
<organism evidence="2 3">
    <name type="scientific">Uliginosibacterium flavum</name>
    <dbReference type="NCBI Taxonomy" id="1396831"/>
    <lineage>
        <taxon>Bacteria</taxon>
        <taxon>Pseudomonadati</taxon>
        <taxon>Pseudomonadota</taxon>
        <taxon>Betaproteobacteria</taxon>
        <taxon>Rhodocyclales</taxon>
        <taxon>Zoogloeaceae</taxon>
        <taxon>Uliginosibacterium</taxon>
    </lineage>
</organism>
<accession>A0ABV2TFQ6</accession>